<comment type="caution">
    <text evidence="2">The sequence shown here is derived from an EMBL/GenBank/DDBJ whole genome shotgun (WGS) entry which is preliminary data.</text>
</comment>
<feature type="region of interest" description="Disordered" evidence="1">
    <location>
        <begin position="47"/>
        <end position="78"/>
    </location>
</feature>
<name>A0A317JXA2_9ACTN</name>
<dbReference type="Proteomes" id="UP000245683">
    <property type="component" value="Unassembled WGS sequence"/>
</dbReference>
<sequence>MLPPRLALVTGDGPVTVPGATVYTEDVPDSVLAELSPVERAFVSAWRSRRAGKRRPGEGLPWDAPGHLPPDRPPGTGR</sequence>
<feature type="compositionally biased region" description="Pro residues" evidence="1">
    <location>
        <begin position="67"/>
        <end position="78"/>
    </location>
</feature>
<evidence type="ECO:0000313" key="2">
    <source>
        <dbReference type="EMBL" id="PWU45387.1"/>
    </source>
</evidence>
<evidence type="ECO:0000256" key="1">
    <source>
        <dbReference type="SAM" id="MobiDB-lite"/>
    </source>
</evidence>
<dbReference type="AlphaFoldDB" id="A0A317JXA2"/>
<protein>
    <submittedName>
        <fullName evidence="2">Uncharacterized protein</fullName>
    </submittedName>
</protein>
<keyword evidence="3" id="KW-1185">Reference proteome</keyword>
<evidence type="ECO:0000313" key="3">
    <source>
        <dbReference type="Proteomes" id="UP000245683"/>
    </source>
</evidence>
<dbReference type="EMBL" id="QGSV01000256">
    <property type="protein sequence ID" value="PWU45387.1"/>
    <property type="molecule type" value="Genomic_DNA"/>
</dbReference>
<organism evidence="2 3">
    <name type="scientific">Micromonospora globispora</name>
    <dbReference type="NCBI Taxonomy" id="1450148"/>
    <lineage>
        <taxon>Bacteria</taxon>
        <taxon>Bacillati</taxon>
        <taxon>Actinomycetota</taxon>
        <taxon>Actinomycetes</taxon>
        <taxon>Micromonosporales</taxon>
        <taxon>Micromonosporaceae</taxon>
        <taxon>Micromonospora</taxon>
    </lineage>
</organism>
<proteinExistence type="predicted"/>
<accession>A0A317JXA2</accession>
<gene>
    <name evidence="2" type="ORF">DLJ46_21590</name>
</gene>
<reference evidence="3" key="1">
    <citation type="submission" date="2018-05" db="EMBL/GenBank/DDBJ databases">
        <title>Micromonospora globispora sp. nov. and Micromonospora rugosa sp. nov., isolated from marine sediment.</title>
        <authorList>
            <person name="Carro L."/>
            <person name="Aysel V."/>
            <person name="Cetin D."/>
            <person name="Igual J.M."/>
            <person name="Klenk H.-P."/>
            <person name="Trujillo M.E."/>
            <person name="Sahin N."/>
        </authorList>
    </citation>
    <scope>NUCLEOTIDE SEQUENCE [LARGE SCALE GENOMIC DNA]</scope>
    <source>
        <strain evidence="3">S2904</strain>
    </source>
</reference>